<organism evidence="1">
    <name type="scientific">Planktothricoides raciborskii GIHE-MW2</name>
    <dbReference type="NCBI Taxonomy" id="2792601"/>
    <lineage>
        <taxon>Bacteria</taxon>
        <taxon>Bacillati</taxon>
        <taxon>Cyanobacteriota</taxon>
        <taxon>Cyanophyceae</taxon>
        <taxon>Oscillatoriophycideae</taxon>
        <taxon>Oscillatoriales</taxon>
        <taxon>Oscillatoriaceae</taxon>
        <taxon>Planktothricoides</taxon>
    </lineage>
</organism>
<dbReference type="EMBL" id="CP159837">
    <property type="protein sequence ID" value="XCM36683.1"/>
    <property type="molecule type" value="Genomic_DNA"/>
</dbReference>
<sequence length="71" mass="8549">MIDAAEEEECKEIILVYYHLLRNPEPMTPEELDDIIEQWMNEKFDPKIYFDIKGFLQNLQTIRGQVMKNTE</sequence>
<accession>A0AAU8JBW3</accession>
<gene>
    <name evidence="1" type="ORF">ABWT76_005457</name>
</gene>
<dbReference type="RefSeq" id="WP_242053080.1">
    <property type="nucleotide sequence ID" value="NZ_CP159837.1"/>
</dbReference>
<name>A0AAU8JBW3_9CYAN</name>
<dbReference type="AlphaFoldDB" id="A0AAU8JBW3"/>
<reference evidence="1" key="1">
    <citation type="submission" date="2024-07" db="EMBL/GenBank/DDBJ databases">
        <authorList>
            <person name="Kim Y.J."/>
            <person name="Jeong J.Y."/>
        </authorList>
    </citation>
    <scope>NUCLEOTIDE SEQUENCE</scope>
    <source>
        <strain evidence="1">GIHE-MW2</strain>
    </source>
</reference>
<evidence type="ECO:0000313" key="1">
    <source>
        <dbReference type="EMBL" id="XCM36683.1"/>
    </source>
</evidence>
<proteinExistence type="predicted"/>
<protein>
    <submittedName>
        <fullName evidence="1">Uncharacterized protein</fullName>
    </submittedName>
</protein>